<proteinExistence type="predicted"/>
<evidence type="ECO:0000313" key="11">
    <source>
        <dbReference type="EMBL" id="SFZ74859.1"/>
    </source>
</evidence>
<dbReference type="InterPro" id="IPR024932">
    <property type="entry name" value="ApbE"/>
</dbReference>
<dbReference type="InterPro" id="IPR003374">
    <property type="entry name" value="ApbE-like_sf"/>
</dbReference>
<keyword evidence="4" id="KW-0285">Flavoprotein</keyword>
<comment type="cofactor">
    <cofactor evidence="1">
        <name>Mg(2+)</name>
        <dbReference type="ChEBI" id="CHEBI:18420"/>
    </cofactor>
</comment>
<evidence type="ECO:0000256" key="3">
    <source>
        <dbReference type="ARBA" id="ARBA00016337"/>
    </source>
</evidence>
<dbReference type="SUPFAM" id="SSF143631">
    <property type="entry name" value="ApbE-like"/>
    <property type="match status" value="1"/>
</dbReference>
<reference evidence="11 12" key="1">
    <citation type="submission" date="2016-11" db="EMBL/GenBank/DDBJ databases">
        <authorList>
            <person name="Jaros S."/>
            <person name="Januszkiewicz K."/>
            <person name="Wedrychowicz H."/>
        </authorList>
    </citation>
    <scope>NUCLEOTIDE SEQUENCE [LARGE SCALE GENOMIC DNA]</scope>
    <source>
        <strain evidence="11 12">DSM 22330</strain>
    </source>
</reference>
<comment type="catalytic activity">
    <reaction evidence="10">
        <text>L-threonyl-[protein] + FAD = FMN-L-threonyl-[protein] + AMP + H(+)</text>
        <dbReference type="Rhea" id="RHEA:36847"/>
        <dbReference type="Rhea" id="RHEA-COMP:11060"/>
        <dbReference type="Rhea" id="RHEA-COMP:11061"/>
        <dbReference type="ChEBI" id="CHEBI:15378"/>
        <dbReference type="ChEBI" id="CHEBI:30013"/>
        <dbReference type="ChEBI" id="CHEBI:57692"/>
        <dbReference type="ChEBI" id="CHEBI:74257"/>
        <dbReference type="ChEBI" id="CHEBI:456215"/>
        <dbReference type="EC" id="2.7.1.180"/>
    </reaction>
</comment>
<evidence type="ECO:0000256" key="7">
    <source>
        <dbReference type="ARBA" id="ARBA00022827"/>
    </source>
</evidence>
<evidence type="ECO:0000256" key="6">
    <source>
        <dbReference type="ARBA" id="ARBA00022723"/>
    </source>
</evidence>
<gene>
    <name evidence="11" type="ORF">SAMN02746068_01392</name>
</gene>
<dbReference type="STRING" id="1122154.SAMN02746068_01392"/>
<evidence type="ECO:0000256" key="8">
    <source>
        <dbReference type="ARBA" id="ARBA00022842"/>
    </source>
</evidence>
<dbReference type="AlphaFoldDB" id="A0A1K2HDL1"/>
<evidence type="ECO:0000256" key="4">
    <source>
        <dbReference type="ARBA" id="ARBA00022630"/>
    </source>
</evidence>
<evidence type="ECO:0000256" key="10">
    <source>
        <dbReference type="ARBA" id="ARBA00048540"/>
    </source>
</evidence>
<keyword evidence="7" id="KW-0274">FAD</keyword>
<protein>
    <recommendedName>
        <fullName evidence="3">FAD:protein FMN transferase</fullName>
        <ecNumber evidence="2">2.7.1.180</ecNumber>
    </recommendedName>
    <alternativeName>
        <fullName evidence="9">Flavin transferase</fullName>
    </alternativeName>
</protein>
<dbReference type="GO" id="GO:0046872">
    <property type="term" value="F:metal ion binding"/>
    <property type="evidence" value="ECO:0007669"/>
    <property type="project" value="UniProtKB-KW"/>
</dbReference>
<sequence>MSAPVKVSRVISAMTIPFTVTLVVTERDEGNFLMTSLLPKIQAELNRIERSYSAFLPTSLVCRYQMGEKDILIDPEFQSIYATVHQAYYQTDHLFDPYYKGVYDPTGYVKGWAVEKIFREILLPLFQKQTVQALCLNGGGDMQLATKDSSDFSWRIGIEHPDNVSQICARLNIKTGAVATSGYSKRGKHIQALENSNIKQVTIIGQGLGLADIYATAGLVANQEKLHYLITKHQLTGLYVTDQGIHYFEQGEIH</sequence>
<dbReference type="Gene3D" id="3.10.520.10">
    <property type="entry name" value="ApbE-like domains"/>
    <property type="match status" value="2"/>
</dbReference>
<keyword evidence="11" id="KW-0449">Lipoprotein</keyword>
<keyword evidence="6" id="KW-0479">Metal-binding</keyword>
<evidence type="ECO:0000256" key="5">
    <source>
        <dbReference type="ARBA" id="ARBA00022679"/>
    </source>
</evidence>
<dbReference type="PANTHER" id="PTHR30040">
    <property type="entry name" value="THIAMINE BIOSYNTHESIS LIPOPROTEIN APBE"/>
    <property type="match status" value="1"/>
</dbReference>
<keyword evidence="5" id="KW-0808">Transferase</keyword>
<keyword evidence="8" id="KW-0460">Magnesium</keyword>
<dbReference type="EC" id="2.7.1.180" evidence="2"/>
<dbReference type="PANTHER" id="PTHR30040:SF2">
    <property type="entry name" value="FAD:PROTEIN FMN TRANSFERASE"/>
    <property type="match status" value="1"/>
</dbReference>
<organism evidence="11 12">
    <name type="scientific">Pseudolactococcus chungangensis CAU 28 = DSM 22330</name>
    <dbReference type="NCBI Taxonomy" id="1122154"/>
    <lineage>
        <taxon>Bacteria</taxon>
        <taxon>Bacillati</taxon>
        <taxon>Bacillota</taxon>
        <taxon>Bacilli</taxon>
        <taxon>Lactobacillales</taxon>
        <taxon>Streptococcaceae</taxon>
        <taxon>Pseudolactococcus</taxon>
    </lineage>
</organism>
<evidence type="ECO:0000313" key="12">
    <source>
        <dbReference type="Proteomes" id="UP000185655"/>
    </source>
</evidence>
<evidence type="ECO:0000256" key="2">
    <source>
        <dbReference type="ARBA" id="ARBA00011955"/>
    </source>
</evidence>
<name>A0A1K2HDL1_9LACT</name>
<evidence type="ECO:0000256" key="9">
    <source>
        <dbReference type="ARBA" id="ARBA00031306"/>
    </source>
</evidence>
<evidence type="ECO:0000256" key="1">
    <source>
        <dbReference type="ARBA" id="ARBA00001946"/>
    </source>
</evidence>
<dbReference type="Proteomes" id="UP000185655">
    <property type="component" value="Unassembled WGS sequence"/>
</dbReference>
<dbReference type="OrthoDB" id="9778595at2"/>
<dbReference type="Pfam" id="PF02424">
    <property type="entry name" value="ApbE"/>
    <property type="match status" value="1"/>
</dbReference>
<accession>A0A1K2HDL1</accession>
<dbReference type="RefSeq" id="WP_031366001.1">
    <property type="nucleotide sequence ID" value="NZ_FPKS01000006.1"/>
</dbReference>
<dbReference type="GO" id="GO:0016740">
    <property type="term" value="F:transferase activity"/>
    <property type="evidence" value="ECO:0007669"/>
    <property type="project" value="UniProtKB-KW"/>
</dbReference>
<dbReference type="EMBL" id="FPKS01000006">
    <property type="protein sequence ID" value="SFZ74859.1"/>
    <property type="molecule type" value="Genomic_DNA"/>
</dbReference>